<evidence type="ECO:0000313" key="10">
    <source>
        <dbReference type="EMBL" id="QVT78739.1"/>
    </source>
</evidence>
<keyword evidence="5" id="KW-0547">Nucleotide-binding</keyword>
<evidence type="ECO:0000259" key="9">
    <source>
        <dbReference type="PROSITE" id="PS51186"/>
    </source>
</evidence>
<keyword evidence="11" id="KW-1185">Reference proteome</keyword>
<feature type="compositionally biased region" description="Acidic residues" evidence="8">
    <location>
        <begin position="310"/>
        <end position="321"/>
    </location>
</feature>
<comment type="subcellular location">
    <subcellularLocation>
        <location evidence="1">Cytoplasm</location>
    </subcellularLocation>
</comment>
<keyword evidence="6" id="KW-0067">ATP-binding</keyword>
<evidence type="ECO:0000256" key="3">
    <source>
        <dbReference type="ARBA" id="ARBA00022694"/>
    </source>
</evidence>
<keyword evidence="2" id="KW-0963">Cytoplasm</keyword>
<dbReference type="PROSITE" id="PS51186">
    <property type="entry name" value="GNAT"/>
    <property type="match status" value="1"/>
</dbReference>
<sequence>MSGDPDSGAAPGVVTTETVGPEWASVVLGVVRAAFADRPVLDPPADALVETLDTIEARLRAHGGIVARLDDEPVGALILDPDHEGIVWLRRFGVVPGVQGRGVAGALITAAADAAAGRRGLGVFAREELPQTVGFWARQGFAEIDRHPPYVEMVRSLPQAYDAATAEEMRTIGRVLAERLEPGDLVVLSGGLGAGKTTFTQGLGEGLGVRGAVTSPTFVISRVHPSTAGGPPLVHVDAYRLDGLDELDDLDLDTAVEDAVTVVEWGSGVVEQLAESRLEVRIERSDTAPGATSADRPDPGEGIAAAGTGDDGDDQDDEDEPLDPRVVRIQGYGPRWTFLARLPLQPPAPDQPGTAR</sequence>
<dbReference type="Pfam" id="PF02367">
    <property type="entry name" value="TsaE"/>
    <property type="match status" value="1"/>
</dbReference>
<evidence type="ECO:0000313" key="11">
    <source>
        <dbReference type="Proteomes" id="UP000679307"/>
    </source>
</evidence>
<dbReference type="EMBL" id="CP075371">
    <property type="protein sequence ID" value="QVT78739.1"/>
    <property type="molecule type" value="Genomic_DNA"/>
</dbReference>
<feature type="domain" description="N-acetyltransferase" evidence="9">
    <location>
        <begin position="14"/>
        <end position="158"/>
    </location>
</feature>
<gene>
    <name evidence="10" type="primary">tsaE</name>
    <name evidence="10" type="ORF">ENKNEFLB_01117</name>
</gene>
<proteinExistence type="predicted"/>
<dbReference type="NCBIfam" id="TIGR00150">
    <property type="entry name" value="T6A_YjeE"/>
    <property type="match status" value="1"/>
</dbReference>
<dbReference type="InterPro" id="IPR000182">
    <property type="entry name" value="GNAT_dom"/>
</dbReference>
<evidence type="ECO:0000256" key="7">
    <source>
        <dbReference type="ARBA" id="ARBA00022842"/>
    </source>
</evidence>
<dbReference type="RefSeq" id="WP_246535853.1">
    <property type="nucleotide sequence ID" value="NZ_BAAAHS010000072.1"/>
</dbReference>
<feature type="region of interest" description="Disordered" evidence="8">
    <location>
        <begin position="281"/>
        <end position="328"/>
    </location>
</feature>
<accession>A0ABX8EEN8</accession>
<evidence type="ECO:0000256" key="5">
    <source>
        <dbReference type="ARBA" id="ARBA00022741"/>
    </source>
</evidence>
<reference evidence="10 11" key="1">
    <citation type="submission" date="2021-05" db="EMBL/GenBank/DDBJ databases">
        <title>Complete genome of Nocardioides aquaticus KCTC 9944T isolated from meromictic and hypersaline Ekho Lake, Antarctica.</title>
        <authorList>
            <person name="Hwang K."/>
            <person name="Kim K.M."/>
            <person name="Choe H."/>
        </authorList>
    </citation>
    <scope>NUCLEOTIDE SEQUENCE [LARGE SCALE GENOMIC DNA]</scope>
    <source>
        <strain evidence="10 11">KCTC 9944</strain>
    </source>
</reference>
<protein>
    <submittedName>
        <fullName evidence="10">tRNA threonylcarbamoyladenosine biosynthesis protein TsaE</fullName>
    </submittedName>
</protein>
<dbReference type="PANTHER" id="PTHR33540">
    <property type="entry name" value="TRNA THREONYLCARBAMOYLADENOSINE BIOSYNTHESIS PROTEIN TSAE"/>
    <property type="match status" value="1"/>
</dbReference>
<evidence type="ECO:0000256" key="2">
    <source>
        <dbReference type="ARBA" id="ARBA00022490"/>
    </source>
</evidence>
<dbReference type="Pfam" id="PF00583">
    <property type="entry name" value="Acetyltransf_1"/>
    <property type="match status" value="1"/>
</dbReference>
<evidence type="ECO:0000256" key="8">
    <source>
        <dbReference type="SAM" id="MobiDB-lite"/>
    </source>
</evidence>
<dbReference type="Proteomes" id="UP000679307">
    <property type="component" value="Chromosome"/>
</dbReference>
<organism evidence="10 11">
    <name type="scientific">Nocardioides aquaticus</name>
    <dbReference type="NCBI Taxonomy" id="160826"/>
    <lineage>
        <taxon>Bacteria</taxon>
        <taxon>Bacillati</taxon>
        <taxon>Actinomycetota</taxon>
        <taxon>Actinomycetes</taxon>
        <taxon>Propionibacteriales</taxon>
        <taxon>Nocardioidaceae</taxon>
        <taxon>Nocardioides</taxon>
    </lineage>
</organism>
<dbReference type="InterPro" id="IPR003442">
    <property type="entry name" value="T6A_TsaE"/>
</dbReference>
<evidence type="ECO:0000256" key="1">
    <source>
        <dbReference type="ARBA" id="ARBA00004496"/>
    </source>
</evidence>
<name>A0ABX8EEN8_9ACTN</name>
<keyword evidence="4" id="KW-0479">Metal-binding</keyword>
<evidence type="ECO:0000256" key="4">
    <source>
        <dbReference type="ARBA" id="ARBA00022723"/>
    </source>
</evidence>
<keyword evidence="3" id="KW-0819">tRNA processing</keyword>
<dbReference type="CDD" id="cd04301">
    <property type="entry name" value="NAT_SF"/>
    <property type="match status" value="1"/>
</dbReference>
<dbReference type="PANTHER" id="PTHR33540:SF2">
    <property type="entry name" value="TRNA THREONYLCARBAMOYLADENOSINE BIOSYNTHESIS PROTEIN TSAE"/>
    <property type="match status" value="1"/>
</dbReference>
<keyword evidence="7" id="KW-0460">Magnesium</keyword>
<evidence type="ECO:0000256" key="6">
    <source>
        <dbReference type="ARBA" id="ARBA00022840"/>
    </source>
</evidence>